<gene>
    <name evidence="2" type="ORF">ZEAMMB73_Zm00001d026086</name>
</gene>
<dbReference type="AlphaFoldDB" id="A0A1D6JC44"/>
<evidence type="ECO:0000313" key="2">
    <source>
        <dbReference type="EMBL" id="AQK45449.1"/>
    </source>
</evidence>
<proteinExistence type="predicted"/>
<reference evidence="2" key="1">
    <citation type="submission" date="2015-12" db="EMBL/GenBank/DDBJ databases">
        <title>Update maize B73 reference genome by single molecule sequencing technologies.</title>
        <authorList>
            <consortium name="Maize Genome Sequencing Project"/>
            <person name="Ware D."/>
        </authorList>
    </citation>
    <scope>NUCLEOTIDE SEQUENCE</scope>
    <source>
        <tissue evidence="2">Seedling</tissue>
    </source>
</reference>
<dbReference type="PROSITE" id="PS50236">
    <property type="entry name" value="CHCR"/>
    <property type="match status" value="1"/>
</dbReference>
<evidence type="ECO:0000256" key="1">
    <source>
        <dbReference type="PROSITE-ProRule" id="PRU01006"/>
    </source>
</evidence>
<dbReference type="PANTHER" id="PTHR10292:SF1">
    <property type="entry name" value="CLATHRIN HEAVY CHAIN"/>
    <property type="match status" value="1"/>
</dbReference>
<name>A0A1D6JC44_MAIZE</name>
<sequence>MRTTRDSVNQLTCMTTLTRLLEKHELLEMRRIAAYIYKKAGRWKQSIALSKKDNMYKDCMETCSQSGDRELSEDLLVYFIEQGKKECFASCLFICYDLIRPDVALELAWMDNMVDFAFPYLLQVRSNFCPCSRRRLFTYSYHSNIPTVLCDCVRSSFVNTLARWMKEERANEKEEKDLVAQQNMYAQLLPLALPAPPMPGMGGPPPPMGGMGMPPMAGMGMLPMGPGPMPAFGMGGY</sequence>
<dbReference type="Gene3D" id="1.25.40.10">
    <property type="entry name" value="Tetratricopeptide repeat domain"/>
    <property type="match status" value="1"/>
</dbReference>
<dbReference type="EMBL" id="CM000786">
    <property type="protein sequence ID" value="AQK45449.1"/>
    <property type="molecule type" value="Genomic_DNA"/>
</dbReference>
<dbReference type="InParanoid" id="A0A1D6JC44"/>
<accession>A0A1D6JC44</accession>
<protein>
    <submittedName>
        <fullName evidence="2">Clathrin heavy chain 2</fullName>
    </submittedName>
</protein>
<dbReference type="InterPro" id="IPR055358">
    <property type="entry name" value="CHCR"/>
</dbReference>
<dbReference type="STRING" id="4577.A0A1D6JC44"/>
<feature type="repeat" description="CHCR" evidence="1">
    <location>
        <begin position="1"/>
        <end position="88"/>
    </location>
</feature>
<dbReference type="PANTHER" id="PTHR10292">
    <property type="entry name" value="CLATHRIN HEAVY CHAIN RELATED"/>
    <property type="match status" value="1"/>
</dbReference>
<dbReference type="InterPro" id="IPR011990">
    <property type="entry name" value="TPR-like_helical_dom_sf"/>
</dbReference>
<dbReference type="GO" id="GO:0006886">
    <property type="term" value="P:intracellular protein transport"/>
    <property type="evidence" value="ECO:0007669"/>
    <property type="project" value="UniProtKB-UniRule"/>
</dbReference>
<dbReference type="InterPro" id="IPR000547">
    <property type="entry name" value="Clathrin_H-chain/VPS_repeat"/>
</dbReference>
<dbReference type="Pfam" id="PF00637">
    <property type="entry name" value="Clathrin"/>
    <property type="match status" value="1"/>
</dbReference>
<dbReference type="GO" id="GO:0016192">
    <property type="term" value="P:vesicle-mediated transport"/>
    <property type="evidence" value="ECO:0007669"/>
    <property type="project" value="InterPro"/>
</dbReference>
<organism evidence="2">
    <name type="scientific">Zea mays</name>
    <name type="common">Maize</name>
    <dbReference type="NCBI Taxonomy" id="4577"/>
    <lineage>
        <taxon>Eukaryota</taxon>
        <taxon>Viridiplantae</taxon>
        <taxon>Streptophyta</taxon>
        <taxon>Embryophyta</taxon>
        <taxon>Tracheophyta</taxon>
        <taxon>Spermatophyta</taxon>
        <taxon>Magnoliopsida</taxon>
        <taxon>Liliopsida</taxon>
        <taxon>Poales</taxon>
        <taxon>Poaceae</taxon>
        <taxon>PACMAD clade</taxon>
        <taxon>Panicoideae</taxon>
        <taxon>Andropogonodae</taxon>
        <taxon>Andropogoneae</taxon>
        <taxon>Tripsacinae</taxon>
        <taxon>Zea</taxon>
    </lineage>
</organism>
<dbReference type="Gene3D" id="1.25.40.730">
    <property type="match status" value="1"/>
</dbReference>
<dbReference type="FunFam" id="1.25.40.730:FF:000002">
    <property type="entry name" value="Clathrin heavy chain"/>
    <property type="match status" value="1"/>
</dbReference>
<dbReference type="SMR" id="A0A1D6JC44"/>